<dbReference type="Gene3D" id="3.40.50.150">
    <property type="entry name" value="Vaccinia Virus protein VP39"/>
    <property type="match status" value="1"/>
</dbReference>
<protein>
    <submittedName>
        <fullName evidence="1">Tetratricopeptide repeat protein</fullName>
    </submittedName>
</protein>
<dbReference type="EMBL" id="FCNY02000004">
    <property type="protein sequence ID" value="SAL31110.1"/>
    <property type="molecule type" value="Genomic_DNA"/>
</dbReference>
<evidence type="ECO:0000313" key="2">
    <source>
        <dbReference type="Proteomes" id="UP000054740"/>
    </source>
</evidence>
<dbReference type="SUPFAM" id="SSF53756">
    <property type="entry name" value="UDP-Glycosyltransferase/glycogen phosphorylase"/>
    <property type="match status" value="1"/>
</dbReference>
<gene>
    <name evidence="1" type="ORF">AWB70_01966</name>
</gene>
<dbReference type="CDD" id="cd02440">
    <property type="entry name" value="AdoMet_MTases"/>
    <property type="match status" value="1"/>
</dbReference>
<dbReference type="Gene3D" id="3.40.50.2000">
    <property type="entry name" value="Glycogen Phosphorylase B"/>
    <property type="match status" value="1"/>
</dbReference>
<proteinExistence type="predicted"/>
<dbReference type="Proteomes" id="UP000054740">
    <property type="component" value="Unassembled WGS sequence"/>
</dbReference>
<dbReference type="AlphaFoldDB" id="A0A158GI65"/>
<dbReference type="SUPFAM" id="SSF53335">
    <property type="entry name" value="S-adenosyl-L-methionine-dependent methyltransferases"/>
    <property type="match status" value="1"/>
</dbReference>
<dbReference type="InterPro" id="IPR029063">
    <property type="entry name" value="SAM-dependent_MTases_sf"/>
</dbReference>
<evidence type="ECO:0000313" key="1">
    <source>
        <dbReference type="EMBL" id="SAL31110.1"/>
    </source>
</evidence>
<name>A0A158GI65_CABCO</name>
<keyword evidence="2" id="KW-1185">Reference proteome</keyword>
<reference evidence="2" key="1">
    <citation type="submission" date="2016-01" db="EMBL/GenBank/DDBJ databases">
        <authorList>
            <person name="Peeters C."/>
        </authorList>
    </citation>
    <scope>NUCLEOTIDE SEQUENCE [LARGE SCALE GENOMIC DNA]</scope>
</reference>
<organism evidence="1 2">
    <name type="scientific">Caballeronia cordobensis</name>
    <name type="common">Burkholderia cordobensis</name>
    <dbReference type="NCBI Taxonomy" id="1353886"/>
    <lineage>
        <taxon>Bacteria</taxon>
        <taxon>Pseudomonadati</taxon>
        <taxon>Pseudomonadota</taxon>
        <taxon>Betaproteobacteria</taxon>
        <taxon>Burkholderiales</taxon>
        <taxon>Burkholderiaceae</taxon>
        <taxon>Caballeronia</taxon>
    </lineage>
</organism>
<sequence>MKETSKASLRRSRDPSFVQRYLVGDGLDIGGKDDPLTQHMASFPLMRSAAVRDASQGSVTAMDGVPDARYDFVHASHILAEQDNPHKALARWLDLLKPGGHAVITVPDEDLYGKGDWPSRFNRNHKASFTICKPAHKLPRSIDVLELVSAMSNVAQCERVTLLRDHYDDQRHSVDQTDKGFAECAIEIVLRKRDVPTARAMLETAAQARSAGQGIAACKDAARTYPYRFDVYHRAMLEFLRWEVPHEADALWDECAKRLAGEHPPQLYKVLHAISRGKLQEGFAMREALMAPFGWRRRTTVQPPHGVAQWTGQPLNGKSIAIWSEFGLGDEIFFLRFARIFRERCGAQKVVVVCQAPLAELYEASGEADEVVSVENVAKLPHVDFWVFPHAIPAWLKLDLEALPSTTPYLRAPEGVPSKLPAAAHDKLKVGIVFKGNPTHENDRHRSLPSLAVLDDVFKLEGMEFYSLQKGAGADEAARYASERPNFHDVGVALETMAETASAIASLDLVLTVDTSVAHVAGAMGKPVWLMLPCYGDWRWHYTREDSPWYPSMRLFRRRFGADWSEVVARMVGHLQQFRFSMPARLLANARASGI</sequence>
<dbReference type="Pfam" id="PF13489">
    <property type="entry name" value="Methyltransf_23"/>
    <property type="match status" value="1"/>
</dbReference>
<dbReference type="RefSeq" id="WP_053572142.1">
    <property type="nucleotide sequence ID" value="NZ_FCNY02000004.1"/>
</dbReference>
<accession>A0A158GI65</accession>